<evidence type="ECO:0000313" key="3">
    <source>
        <dbReference type="Proteomes" id="UP000320055"/>
    </source>
</evidence>
<dbReference type="Proteomes" id="UP000320055">
    <property type="component" value="Unassembled WGS sequence"/>
</dbReference>
<sequence length="250" mass="29066">MMNNTALNFTEILQESSTQCREFFNDRWKLYQKVLGNNYMGHREIYHVLHEFLISNWQQPFKLLDLGCGDASFIAQSLVNTSVSSYCGLDISQIAIAIARKNMRLVSCEQEFIQGDFCQVIPSLVKEEKTKFNIILSSFAFHHLNLEQKDYIFSQLKQLLLPGGVFILIDLVSQEGESRESYIPRYLKSVEKNWLQITSEEMSLVSHHMLESDYPESQKTLELLAKHNGFQKVECLYQQEDTTQLCCFYT</sequence>
<dbReference type="SUPFAM" id="SSF53335">
    <property type="entry name" value="S-adenosyl-L-methionine-dependent methyltransferases"/>
    <property type="match status" value="1"/>
</dbReference>
<keyword evidence="2" id="KW-0489">Methyltransferase</keyword>
<dbReference type="GO" id="GO:0032259">
    <property type="term" value="P:methylation"/>
    <property type="evidence" value="ECO:0007669"/>
    <property type="project" value="UniProtKB-KW"/>
</dbReference>
<dbReference type="Pfam" id="PF13847">
    <property type="entry name" value="Methyltransf_31"/>
    <property type="match status" value="1"/>
</dbReference>
<dbReference type="PANTHER" id="PTHR43861">
    <property type="entry name" value="TRANS-ACONITATE 2-METHYLTRANSFERASE-RELATED"/>
    <property type="match status" value="1"/>
</dbReference>
<reference evidence="2 3" key="1">
    <citation type="submission" date="2019-01" db="EMBL/GenBank/DDBJ databases">
        <authorList>
            <person name="Brito A."/>
        </authorList>
    </citation>
    <scope>NUCLEOTIDE SEQUENCE [LARGE SCALE GENOMIC DNA]</scope>
    <source>
        <strain evidence="2">1</strain>
    </source>
</reference>
<keyword evidence="3" id="KW-1185">Reference proteome</keyword>
<name>A0A563VLP6_9CYAN</name>
<dbReference type="Gene3D" id="3.40.50.150">
    <property type="entry name" value="Vaccinia Virus protein VP39"/>
    <property type="match status" value="1"/>
</dbReference>
<feature type="domain" description="Methyltransferase" evidence="1">
    <location>
        <begin position="62"/>
        <end position="191"/>
    </location>
</feature>
<evidence type="ECO:0000259" key="1">
    <source>
        <dbReference type="Pfam" id="PF13847"/>
    </source>
</evidence>
<proteinExistence type="predicted"/>
<dbReference type="RefSeq" id="WP_222427121.1">
    <property type="nucleotide sequence ID" value="NZ_LR213895.1"/>
</dbReference>
<dbReference type="InterPro" id="IPR029063">
    <property type="entry name" value="SAM-dependent_MTases_sf"/>
</dbReference>
<dbReference type="GO" id="GO:0008168">
    <property type="term" value="F:methyltransferase activity"/>
    <property type="evidence" value="ECO:0007669"/>
    <property type="project" value="UniProtKB-KW"/>
</dbReference>
<dbReference type="CDD" id="cd02440">
    <property type="entry name" value="AdoMet_MTases"/>
    <property type="match status" value="1"/>
</dbReference>
<organism evidence="2 3">
    <name type="scientific">Hyella patelloides LEGE 07179</name>
    <dbReference type="NCBI Taxonomy" id="945734"/>
    <lineage>
        <taxon>Bacteria</taxon>
        <taxon>Bacillati</taxon>
        <taxon>Cyanobacteriota</taxon>
        <taxon>Cyanophyceae</taxon>
        <taxon>Pleurocapsales</taxon>
        <taxon>Hyellaceae</taxon>
        <taxon>Hyella</taxon>
    </lineage>
</organism>
<evidence type="ECO:0000313" key="2">
    <source>
        <dbReference type="EMBL" id="VEP12341.1"/>
    </source>
</evidence>
<dbReference type="AlphaFoldDB" id="A0A563VLP6"/>
<accession>A0A563VLP6</accession>
<protein>
    <submittedName>
        <fullName evidence="2">Methyltransferase type 12</fullName>
    </submittedName>
</protein>
<keyword evidence="2" id="KW-0808">Transferase</keyword>
<gene>
    <name evidence="2" type="ORF">H1P_1440006</name>
</gene>
<dbReference type="EMBL" id="CAACVJ010000051">
    <property type="protein sequence ID" value="VEP12341.1"/>
    <property type="molecule type" value="Genomic_DNA"/>
</dbReference>
<dbReference type="InterPro" id="IPR025714">
    <property type="entry name" value="Methyltranfer_dom"/>
</dbReference>